<feature type="non-terminal residue" evidence="1">
    <location>
        <position position="100"/>
    </location>
</feature>
<name>A0ABR3F1J1_9AGAR</name>
<dbReference type="EMBL" id="JBAHYK010001205">
    <property type="protein sequence ID" value="KAL0569046.1"/>
    <property type="molecule type" value="Genomic_DNA"/>
</dbReference>
<evidence type="ECO:0000313" key="1">
    <source>
        <dbReference type="EMBL" id="KAL0569046.1"/>
    </source>
</evidence>
<proteinExistence type="predicted"/>
<organism evidence="1 2">
    <name type="scientific">Marasmius crinis-equi</name>
    <dbReference type="NCBI Taxonomy" id="585013"/>
    <lineage>
        <taxon>Eukaryota</taxon>
        <taxon>Fungi</taxon>
        <taxon>Dikarya</taxon>
        <taxon>Basidiomycota</taxon>
        <taxon>Agaricomycotina</taxon>
        <taxon>Agaricomycetes</taxon>
        <taxon>Agaricomycetidae</taxon>
        <taxon>Agaricales</taxon>
        <taxon>Marasmiineae</taxon>
        <taxon>Marasmiaceae</taxon>
        <taxon>Marasmius</taxon>
    </lineage>
</organism>
<comment type="caution">
    <text evidence="1">The sequence shown here is derived from an EMBL/GenBank/DDBJ whole genome shotgun (WGS) entry which is preliminary data.</text>
</comment>
<evidence type="ECO:0008006" key="3">
    <source>
        <dbReference type="Google" id="ProtNLM"/>
    </source>
</evidence>
<keyword evidence="2" id="KW-1185">Reference proteome</keyword>
<protein>
    <recommendedName>
        <fullName evidence="3">EAL domain-containing protein</fullName>
    </recommendedName>
</protein>
<gene>
    <name evidence="1" type="ORF">V5O48_012931</name>
</gene>
<accession>A0ABR3F1J1</accession>
<dbReference type="Proteomes" id="UP001465976">
    <property type="component" value="Unassembled WGS sequence"/>
</dbReference>
<sequence>MSERIPHDKIIETVIRSVFAALASAALPRLDELRIDARERPVRVLEHLCAVVEEDRRVIASLRGLIIWIESSQRASERDLESLRRLREVGVRGVGVRMDI</sequence>
<reference evidence="1 2" key="1">
    <citation type="submission" date="2024-02" db="EMBL/GenBank/DDBJ databases">
        <title>A draft genome for the cacao thread blight pathogen Marasmius crinis-equi.</title>
        <authorList>
            <person name="Cohen S.P."/>
            <person name="Baruah I.K."/>
            <person name="Amoako-Attah I."/>
            <person name="Bukari Y."/>
            <person name="Meinhardt L.W."/>
            <person name="Bailey B.A."/>
        </authorList>
    </citation>
    <scope>NUCLEOTIDE SEQUENCE [LARGE SCALE GENOMIC DNA]</scope>
    <source>
        <strain evidence="1 2">GH-76</strain>
    </source>
</reference>
<evidence type="ECO:0000313" key="2">
    <source>
        <dbReference type="Proteomes" id="UP001465976"/>
    </source>
</evidence>